<dbReference type="InterPro" id="IPR039426">
    <property type="entry name" value="TonB-dep_rcpt-like"/>
</dbReference>
<keyword evidence="8" id="KW-0732">Signal</keyword>
<keyword evidence="4 7" id="KW-0812">Transmembrane</keyword>
<evidence type="ECO:0000313" key="10">
    <source>
        <dbReference type="EMBL" id="MBE6270737.1"/>
    </source>
</evidence>
<dbReference type="PROSITE" id="PS52016">
    <property type="entry name" value="TONB_DEPENDENT_REC_3"/>
    <property type="match status" value="1"/>
</dbReference>
<evidence type="ECO:0000256" key="6">
    <source>
        <dbReference type="ARBA" id="ARBA00023237"/>
    </source>
</evidence>
<feature type="domain" description="TonB-dependent receptor plug" evidence="9">
    <location>
        <begin position="115"/>
        <end position="220"/>
    </location>
</feature>
<keyword evidence="5 7" id="KW-0472">Membrane</keyword>
<dbReference type="InterPro" id="IPR037066">
    <property type="entry name" value="Plug_dom_sf"/>
</dbReference>
<protein>
    <submittedName>
        <fullName evidence="10">TonB-dependent receptor</fullName>
    </submittedName>
</protein>
<dbReference type="Pfam" id="PF13715">
    <property type="entry name" value="CarbopepD_reg_2"/>
    <property type="match status" value="1"/>
</dbReference>
<evidence type="ECO:0000256" key="1">
    <source>
        <dbReference type="ARBA" id="ARBA00004571"/>
    </source>
</evidence>
<dbReference type="AlphaFoldDB" id="A0A9D5SA83"/>
<proteinExistence type="inferred from homology"/>
<evidence type="ECO:0000256" key="4">
    <source>
        <dbReference type="ARBA" id="ARBA00022692"/>
    </source>
</evidence>
<gene>
    <name evidence="10" type="ORF">E7101_07285</name>
</gene>
<keyword evidence="6 7" id="KW-0998">Cell outer membrane</keyword>
<evidence type="ECO:0000256" key="8">
    <source>
        <dbReference type="SAM" id="SignalP"/>
    </source>
</evidence>
<dbReference type="InterPro" id="IPR012910">
    <property type="entry name" value="Plug_dom"/>
</dbReference>
<evidence type="ECO:0000259" key="9">
    <source>
        <dbReference type="Pfam" id="PF07715"/>
    </source>
</evidence>
<comment type="subcellular location">
    <subcellularLocation>
        <location evidence="1 7">Cell outer membrane</location>
        <topology evidence="1 7">Multi-pass membrane protein</topology>
    </subcellularLocation>
</comment>
<dbReference type="SUPFAM" id="SSF56935">
    <property type="entry name" value="Porins"/>
    <property type="match status" value="1"/>
</dbReference>
<feature type="signal peptide" evidence="8">
    <location>
        <begin position="1"/>
        <end position="23"/>
    </location>
</feature>
<name>A0A9D5SA83_XYLRU</name>
<dbReference type="InterPro" id="IPR023997">
    <property type="entry name" value="TonB-dep_OMP_SusC/RagA_CS"/>
</dbReference>
<dbReference type="Pfam" id="PF07715">
    <property type="entry name" value="Plug"/>
    <property type="match status" value="1"/>
</dbReference>
<comment type="similarity">
    <text evidence="7">Belongs to the TonB-dependent receptor family.</text>
</comment>
<keyword evidence="3 7" id="KW-1134">Transmembrane beta strand</keyword>
<dbReference type="Gene3D" id="2.40.170.20">
    <property type="entry name" value="TonB-dependent receptor, beta-barrel domain"/>
    <property type="match status" value="1"/>
</dbReference>
<evidence type="ECO:0000256" key="2">
    <source>
        <dbReference type="ARBA" id="ARBA00022448"/>
    </source>
</evidence>
<evidence type="ECO:0000256" key="5">
    <source>
        <dbReference type="ARBA" id="ARBA00023136"/>
    </source>
</evidence>
<dbReference type="FunFam" id="2.170.130.10:FF:000003">
    <property type="entry name" value="SusC/RagA family TonB-linked outer membrane protein"/>
    <property type="match status" value="1"/>
</dbReference>
<comment type="caution">
    <text evidence="10">The sequence shown here is derived from an EMBL/GenBank/DDBJ whole genome shotgun (WGS) entry which is preliminary data.</text>
</comment>
<dbReference type="NCBIfam" id="TIGR04056">
    <property type="entry name" value="OMP_RagA_SusC"/>
    <property type="match status" value="1"/>
</dbReference>
<dbReference type="Proteomes" id="UP000806522">
    <property type="component" value="Unassembled WGS sequence"/>
</dbReference>
<dbReference type="Gene3D" id="2.170.130.10">
    <property type="entry name" value="TonB-dependent receptor, plug domain"/>
    <property type="match status" value="1"/>
</dbReference>
<dbReference type="GO" id="GO:0009279">
    <property type="term" value="C:cell outer membrane"/>
    <property type="evidence" value="ECO:0007669"/>
    <property type="project" value="UniProtKB-SubCell"/>
</dbReference>
<organism evidence="10 11">
    <name type="scientific">Xylanibacter ruminicola</name>
    <name type="common">Prevotella ruminicola</name>
    <dbReference type="NCBI Taxonomy" id="839"/>
    <lineage>
        <taxon>Bacteria</taxon>
        <taxon>Pseudomonadati</taxon>
        <taxon>Bacteroidota</taxon>
        <taxon>Bacteroidia</taxon>
        <taxon>Bacteroidales</taxon>
        <taxon>Prevotellaceae</taxon>
        <taxon>Xylanibacter</taxon>
    </lineage>
</organism>
<dbReference type="InterPro" id="IPR008969">
    <property type="entry name" value="CarboxyPept-like_regulatory"/>
</dbReference>
<dbReference type="SUPFAM" id="SSF49464">
    <property type="entry name" value="Carboxypeptidase regulatory domain-like"/>
    <property type="match status" value="1"/>
</dbReference>
<evidence type="ECO:0000256" key="7">
    <source>
        <dbReference type="PROSITE-ProRule" id="PRU01360"/>
    </source>
</evidence>
<keyword evidence="2 7" id="KW-0813">Transport</keyword>
<keyword evidence="10" id="KW-0675">Receptor</keyword>
<dbReference type="InterPro" id="IPR023996">
    <property type="entry name" value="TonB-dep_OMP_SusC/RagA"/>
</dbReference>
<evidence type="ECO:0000313" key="11">
    <source>
        <dbReference type="Proteomes" id="UP000806522"/>
    </source>
</evidence>
<sequence>MMLKLRKVSLTIVMCLLSAAAFAQTAIRGSVVDSQGEPVIGASVLIEGAKVATGTVTDFDGNFVLNAETGAKLKISFVGYKTQSVAAKNGMRVVLEEEATMLKAVEVVAYGVQKKVTVTGALSSVKSEDLTRTPVSSVNNILAGQLSGVTTVQYSGEPGSDAATVFVRGQGTWADSAPLIQVDGVERSMGDIDPEDIESITVLKDASATAVFGVRGANGVVLITTKRGQEGKAKIDISTSFSALTPTKMLELANSYEYGTFFNQMQRNDFNFASGETFTPMFSDEVLEKFKSGSDPIRFPNMRWNDYIMKNMTLQTKHNINISGGTKNMRYFVSAGFMTQGGLFKEFGDDFHYDYRYNRFNYRTNLDLDVTPTTTLSFNVAGNVSNSQKPHTSQGASGMIMAMTQSTPFSSPGIIDGKQVATTTDYTDGINMPFIGGNAMTYYNSGGTGGYYHYNDNKLQMDLQLQQKLDFLTKGLLFKIKGSYNSLFSVNKEGTVGRATYFPVIQDDGTIAYRKSGENTPVTFAESTGKARNWYFETSLNYNRTFGDHTVTALLLYNQSKEYYPSSYSDIPRGYVGLVGRVTYDWKNRYMAEFNVGYNGSENFHPDHRFGTFPAGSIGWIASDEPFFQPLKSVVSFLKLRASWGLVGNDKVGGSRFMYLSDPYLYSTAMAARNGYAYNFGIENSTLIPAYYEDVNNKNNPEVTWEKAFKQDYGVDVNFADDRLRATFDYYKEHRTNILLRDYSAPSVVGFQPPYSNLGVVDSWGWELSLKWNDKIGSDFRYWATVNISHNQNEIKEKKEAPYTNSYQYEKGHRIGSRYMYKFFRFYDAETPRLYEETFGQPFPKQLVDLQDGDAVFVDLDGNGVINEDDKTRDLGYTDDPEFMAGINAGFAWKDFEFNMQWTAAWNVSRVISDVFRYPFLDRTTKDRGGLLKYHLENTWNPDAPGQDYEYPRATWTNGTTNNYQDCALYEKDAKYLRLKTLMVAYNMHFPFLKKLGINRAQIALSGYNLLTFTPYIWGDPETRASTSPSYPLQRTYTASLKLNF</sequence>
<reference evidence="10" key="1">
    <citation type="submission" date="2019-04" db="EMBL/GenBank/DDBJ databases">
        <title>Evolution of Biomass-Degrading Anaerobic Consortia Revealed by Metagenomics.</title>
        <authorList>
            <person name="Peng X."/>
        </authorList>
    </citation>
    <scope>NUCLEOTIDE SEQUENCE</scope>
    <source>
        <strain evidence="10">SIG140</strain>
    </source>
</reference>
<dbReference type="Gene3D" id="2.60.40.1120">
    <property type="entry name" value="Carboxypeptidase-like, regulatory domain"/>
    <property type="match status" value="1"/>
</dbReference>
<dbReference type="NCBIfam" id="TIGR04057">
    <property type="entry name" value="SusC_RagA_signa"/>
    <property type="match status" value="1"/>
</dbReference>
<feature type="chain" id="PRO_5039644234" evidence="8">
    <location>
        <begin position="24"/>
        <end position="1045"/>
    </location>
</feature>
<dbReference type="EMBL" id="SUYC01000007">
    <property type="protein sequence ID" value="MBE6270737.1"/>
    <property type="molecule type" value="Genomic_DNA"/>
</dbReference>
<accession>A0A9D5SA83</accession>
<dbReference type="InterPro" id="IPR036942">
    <property type="entry name" value="Beta-barrel_TonB_sf"/>
</dbReference>
<evidence type="ECO:0000256" key="3">
    <source>
        <dbReference type="ARBA" id="ARBA00022452"/>
    </source>
</evidence>